<evidence type="ECO:0000256" key="1">
    <source>
        <dbReference type="SAM" id="MobiDB-lite"/>
    </source>
</evidence>
<dbReference type="AlphaFoldDB" id="A0A0F9G0E7"/>
<feature type="region of interest" description="Disordered" evidence="1">
    <location>
        <begin position="1"/>
        <end position="21"/>
    </location>
</feature>
<protein>
    <submittedName>
        <fullName evidence="2">Uncharacterized protein</fullName>
    </submittedName>
</protein>
<organism evidence="2">
    <name type="scientific">marine sediment metagenome</name>
    <dbReference type="NCBI Taxonomy" id="412755"/>
    <lineage>
        <taxon>unclassified sequences</taxon>
        <taxon>metagenomes</taxon>
        <taxon>ecological metagenomes</taxon>
    </lineage>
</organism>
<sequence>PMDGRQMLELHSDKLKFKKDA</sequence>
<comment type="caution">
    <text evidence="2">The sequence shown here is derived from an EMBL/GenBank/DDBJ whole genome shotgun (WGS) entry which is preliminary data.</text>
</comment>
<reference evidence="2" key="1">
    <citation type="journal article" date="2015" name="Nature">
        <title>Complex archaea that bridge the gap between prokaryotes and eukaryotes.</title>
        <authorList>
            <person name="Spang A."/>
            <person name="Saw J.H."/>
            <person name="Jorgensen S.L."/>
            <person name="Zaremba-Niedzwiedzka K."/>
            <person name="Martijn J."/>
            <person name="Lind A.E."/>
            <person name="van Eijk R."/>
            <person name="Schleper C."/>
            <person name="Guy L."/>
            <person name="Ettema T.J."/>
        </authorList>
    </citation>
    <scope>NUCLEOTIDE SEQUENCE</scope>
</reference>
<dbReference type="EMBL" id="LAZR01019541">
    <property type="protein sequence ID" value="KKL92164.1"/>
    <property type="molecule type" value="Genomic_DNA"/>
</dbReference>
<accession>A0A0F9G0E7</accession>
<gene>
    <name evidence="2" type="ORF">LCGC14_1887390</name>
</gene>
<proteinExistence type="predicted"/>
<feature type="non-terminal residue" evidence="2">
    <location>
        <position position="1"/>
    </location>
</feature>
<evidence type="ECO:0000313" key="2">
    <source>
        <dbReference type="EMBL" id="KKL92164.1"/>
    </source>
</evidence>
<name>A0A0F9G0E7_9ZZZZ</name>